<gene>
    <name evidence="1" type="ORF">ONZ43_g3976</name>
</gene>
<evidence type="ECO:0000313" key="2">
    <source>
        <dbReference type="Proteomes" id="UP001153334"/>
    </source>
</evidence>
<comment type="caution">
    <text evidence="1">The sequence shown here is derived from an EMBL/GenBank/DDBJ whole genome shotgun (WGS) entry which is preliminary data.</text>
</comment>
<proteinExistence type="predicted"/>
<protein>
    <submittedName>
        <fullName evidence="1">Uncharacterized protein</fullName>
    </submittedName>
</protein>
<sequence length="584" mass="64024">MPSLKSPSHPGANSHFNQKLRNFFRINTHSGISDKEKLSETSLKPDSKTSIRQPKRFFTTVGRLRSTTTASEGNPLDDVMSPTASANPYFAHQGQPGLRHHDTGDAKEHATNATKEELARKLRRVASAPNAQGLFNQGKADGERPATAELGKEPLVQSGHATSLGLVDSKPSSLADAKTLSVPDRDGLGALPPPGHNNLAFRRTYSSNSIKVRTVEVGPASFDKIKLIGKGDVGKVYLVREKKSARLYAMKVLSKKEMIKRNKIKRALAEQEILATSNHPFIVTGGEFFRALQTRPGKCIPEDDARFYAAEVTAALEYLHLMGFIYRDLKPENILLHQSGHIMLSDFDLSKQSGPGGKPTMIMGKNGASTSSLPTIDTKSCIANFRTNSFVGTEEYIAPEVIKGSGHTSAVDWWTLGILIFEMLYGTTPFKGKNRNATFANILREEVTFPEHSGAPQISNLCKSLIRKLLIKDETRRLGARAGASDIKTHAFFRTTQWALIRHMKPPIVPHAGRGIDTVNFRNVKESESVDITASKSPGFVKGVPLDSGLATPGNEISDPFEEFNSVTLHHDGDEHYSDHDSVR</sequence>
<name>A0ACC2ITI1_9PEZI</name>
<dbReference type="Proteomes" id="UP001153334">
    <property type="component" value="Unassembled WGS sequence"/>
</dbReference>
<accession>A0ACC2ITI1</accession>
<dbReference type="EMBL" id="JAPESX010001006">
    <property type="protein sequence ID" value="KAJ8118490.1"/>
    <property type="molecule type" value="Genomic_DNA"/>
</dbReference>
<keyword evidence="2" id="KW-1185">Reference proteome</keyword>
<evidence type="ECO:0000313" key="1">
    <source>
        <dbReference type="EMBL" id="KAJ8118490.1"/>
    </source>
</evidence>
<reference evidence="1" key="1">
    <citation type="submission" date="2022-11" db="EMBL/GenBank/DDBJ databases">
        <title>Genome Sequence of Nemania bipapillata.</title>
        <authorList>
            <person name="Buettner E."/>
        </authorList>
    </citation>
    <scope>NUCLEOTIDE SEQUENCE</scope>
    <source>
        <strain evidence="1">CP14</strain>
    </source>
</reference>
<organism evidence="1 2">
    <name type="scientific">Nemania bipapillata</name>
    <dbReference type="NCBI Taxonomy" id="110536"/>
    <lineage>
        <taxon>Eukaryota</taxon>
        <taxon>Fungi</taxon>
        <taxon>Dikarya</taxon>
        <taxon>Ascomycota</taxon>
        <taxon>Pezizomycotina</taxon>
        <taxon>Sordariomycetes</taxon>
        <taxon>Xylariomycetidae</taxon>
        <taxon>Xylariales</taxon>
        <taxon>Xylariaceae</taxon>
        <taxon>Nemania</taxon>
    </lineage>
</organism>